<dbReference type="EMBL" id="CP023778">
    <property type="protein sequence ID" value="ATL71965.1"/>
    <property type="molecule type" value="Genomic_DNA"/>
</dbReference>
<accession>A0A291RXB7</accession>
<keyword evidence="1" id="KW-0812">Transmembrane</keyword>
<sequence>MTDGDEGTGADKKKSETVLWTVAVVLLIQGFGSGVTELLWRHSFGVSGILIHVGAPTWTSWVIGVVGLAVGVWAAVVESRAKA</sequence>
<gene>
    <name evidence="2" type="ORF">CRH09_20755</name>
</gene>
<dbReference type="AlphaFoldDB" id="A0A291RXB7"/>
<keyword evidence="1" id="KW-1133">Transmembrane helix</keyword>
<name>A0A291RXB7_9NOCA</name>
<protein>
    <submittedName>
        <fullName evidence="2">Uncharacterized protein</fullName>
    </submittedName>
</protein>
<reference evidence="2 3" key="1">
    <citation type="submission" date="2017-10" db="EMBL/GenBank/DDBJ databases">
        <title>Comparative genomics between pathogenic Norcardia.</title>
        <authorList>
            <person name="Zeng L."/>
        </authorList>
    </citation>
    <scope>NUCLEOTIDE SEQUENCE [LARGE SCALE GENOMIC DNA]</scope>
    <source>
        <strain evidence="2 3">NC_YFY_NT001</strain>
    </source>
</reference>
<proteinExistence type="predicted"/>
<organism evidence="2 3">
    <name type="scientific">Nocardia terpenica</name>
    <dbReference type="NCBI Taxonomy" id="455432"/>
    <lineage>
        <taxon>Bacteria</taxon>
        <taxon>Bacillati</taxon>
        <taxon>Actinomycetota</taxon>
        <taxon>Actinomycetes</taxon>
        <taxon>Mycobacteriales</taxon>
        <taxon>Nocardiaceae</taxon>
        <taxon>Nocardia</taxon>
    </lineage>
</organism>
<keyword evidence="1" id="KW-0472">Membrane</keyword>
<dbReference type="KEGG" id="ntp:CRH09_20755"/>
<evidence type="ECO:0000313" key="2">
    <source>
        <dbReference type="EMBL" id="ATL71965.1"/>
    </source>
</evidence>
<evidence type="ECO:0000313" key="3">
    <source>
        <dbReference type="Proteomes" id="UP000221961"/>
    </source>
</evidence>
<evidence type="ECO:0000256" key="1">
    <source>
        <dbReference type="SAM" id="Phobius"/>
    </source>
</evidence>
<feature type="transmembrane region" description="Helical" evidence="1">
    <location>
        <begin position="60"/>
        <end position="77"/>
    </location>
</feature>
<dbReference type="Proteomes" id="UP000221961">
    <property type="component" value="Chromosome"/>
</dbReference>
<feature type="transmembrane region" description="Helical" evidence="1">
    <location>
        <begin position="18"/>
        <end position="40"/>
    </location>
</feature>